<evidence type="ECO:0000259" key="1">
    <source>
        <dbReference type="PROSITE" id="PS50043"/>
    </source>
</evidence>
<evidence type="ECO:0000313" key="2">
    <source>
        <dbReference type="EMBL" id="TMR29525.1"/>
    </source>
</evidence>
<dbReference type="PANTHER" id="PTHR34293:SF1">
    <property type="entry name" value="HTH-TYPE TRANSCRIPTIONAL REGULATOR TRMBL2"/>
    <property type="match status" value="1"/>
</dbReference>
<comment type="caution">
    <text evidence="2">The sequence shown here is derived from an EMBL/GenBank/DDBJ whole genome shotgun (WGS) entry which is preliminary data.</text>
</comment>
<proteinExistence type="predicted"/>
<dbReference type="AlphaFoldDB" id="A0A5S4G929"/>
<dbReference type="Proteomes" id="UP000305238">
    <property type="component" value="Unassembled WGS sequence"/>
</dbReference>
<dbReference type="PANTHER" id="PTHR34293">
    <property type="entry name" value="HTH-TYPE TRANSCRIPTIONAL REGULATOR TRMBL2"/>
    <property type="match status" value="1"/>
</dbReference>
<dbReference type="InterPro" id="IPR036388">
    <property type="entry name" value="WH-like_DNA-bd_sf"/>
</dbReference>
<keyword evidence="3" id="KW-1185">Reference proteome</keyword>
<protein>
    <submittedName>
        <fullName evidence="2">Helix-turn-helix transcriptional regulator</fullName>
    </submittedName>
</protein>
<dbReference type="OrthoDB" id="5932488at2"/>
<feature type="domain" description="HTH luxR-type" evidence="1">
    <location>
        <begin position="260"/>
        <end position="325"/>
    </location>
</feature>
<dbReference type="GO" id="GO:0006355">
    <property type="term" value="P:regulation of DNA-templated transcription"/>
    <property type="evidence" value="ECO:0007669"/>
    <property type="project" value="InterPro"/>
</dbReference>
<sequence>MPSKHLTEHLRELGIPQSPAIAFQALLQQGPCALSELAACLQWSMDDAAEAIEYLVDAGLVVSSGPEHAMVFPAEPTIALEHLAHARAADLKQAHLAALDAYQDFRHSAGMQNTENLVEVVTGPQIVDRIWQLERAVTSEVVRFDSPPYHTHGRPNPTELDNLEHGVTYRVVYSSSAVRNADYYASNIQPCIAAGENARVTPTVPVKLTIFDRRVALVSMSSVEARSNDSLLLVYPSSLMSALLGLFEISWRSAYPMHLHSQAPPVLRPTQRRILELLGSGITDESIAQLLNISRRTLSRKIEQLYHLSGASNRFQLALHASRQEWI</sequence>
<dbReference type="InterPro" id="IPR016032">
    <property type="entry name" value="Sig_transdc_resp-reg_C-effctor"/>
</dbReference>
<gene>
    <name evidence="2" type="ORF">ETD96_35430</name>
</gene>
<dbReference type="SUPFAM" id="SSF46785">
    <property type="entry name" value="Winged helix' DNA-binding domain"/>
    <property type="match status" value="1"/>
</dbReference>
<dbReference type="SUPFAM" id="SSF46894">
    <property type="entry name" value="C-terminal effector domain of the bipartite response regulators"/>
    <property type="match status" value="1"/>
</dbReference>
<dbReference type="SMART" id="SM00421">
    <property type="entry name" value="HTH_LUXR"/>
    <property type="match status" value="1"/>
</dbReference>
<dbReference type="RefSeq" id="WP_138640837.1">
    <property type="nucleotide sequence ID" value="NZ_VCKZ01000379.1"/>
</dbReference>
<dbReference type="InterPro" id="IPR051797">
    <property type="entry name" value="TrmB-like"/>
</dbReference>
<dbReference type="InterPro" id="IPR036390">
    <property type="entry name" value="WH_DNA-bd_sf"/>
</dbReference>
<dbReference type="EMBL" id="VCKZ01000379">
    <property type="protein sequence ID" value="TMR29525.1"/>
    <property type="molecule type" value="Genomic_DNA"/>
</dbReference>
<organism evidence="2 3">
    <name type="scientific">Actinomadura geliboluensis</name>
    <dbReference type="NCBI Taxonomy" id="882440"/>
    <lineage>
        <taxon>Bacteria</taxon>
        <taxon>Bacillati</taxon>
        <taxon>Actinomycetota</taxon>
        <taxon>Actinomycetes</taxon>
        <taxon>Streptosporangiales</taxon>
        <taxon>Thermomonosporaceae</taxon>
        <taxon>Actinomadura</taxon>
    </lineage>
</organism>
<reference evidence="2 3" key="1">
    <citation type="submission" date="2019-05" db="EMBL/GenBank/DDBJ databases">
        <title>Draft genome sequence of Actinomadura geliboluensis A8036.</title>
        <authorList>
            <person name="Saricaoglu S."/>
            <person name="Isik K."/>
        </authorList>
    </citation>
    <scope>NUCLEOTIDE SEQUENCE [LARGE SCALE GENOMIC DNA]</scope>
    <source>
        <strain evidence="2 3">A8036</strain>
    </source>
</reference>
<dbReference type="InterPro" id="IPR000792">
    <property type="entry name" value="Tscrpt_reg_LuxR_C"/>
</dbReference>
<evidence type="ECO:0000313" key="3">
    <source>
        <dbReference type="Proteomes" id="UP000305238"/>
    </source>
</evidence>
<dbReference type="PROSITE" id="PS50043">
    <property type="entry name" value="HTH_LUXR_2"/>
    <property type="match status" value="1"/>
</dbReference>
<dbReference type="Gene3D" id="1.10.10.10">
    <property type="entry name" value="Winged helix-like DNA-binding domain superfamily/Winged helix DNA-binding domain"/>
    <property type="match status" value="2"/>
</dbReference>
<dbReference type="GO" id="GO:0003677">
    <property type="term" value="F:DNA binding"/>
    <property type="evidence" value="ECO:0007669"/>
    <property type="project" value="InterPro"/>
</dbReference>
<name>A0A5S4G929_9ACTN</name>
<accession>A0A5S4G929</accession>